<protein>
    <submittedName>
        <fullName evidence="1">Uncharacterized protein</fullName>
    </submittedName>
</protein>
<organism evidence="1">
    <name type="scientific">Moorena producens (strain JHB)</name>
    <dbReference type="NCBI Taxonomy" id="1454205"/>
    <lineage>
        <taxon>Bacteria</taxon>
        <taxon>Bacillati</taxon>
        <taxon>Cyanobacteriota</taxon>
        <taxon>Cyanophyceae</taxon>
        <taxon>Coleofasciculales</taxon>
        <taxon>Coleofasciculaceae</taxon>
        <taxon>Moorena</taxon>
    </lineage>
</organism>
<gene>
    <name evidence="1" type="ORF">BJP36_42580</name>
</gene>
<dbReference type="AlphaFoldDB" id="A0A9Q9SSX5"/>
<dbReference type="EMBL" id="CP017708">
    <property type="protein sequence ID" value="WAN69045.1"/>
    <property type="molecule type" value="Genomic_DNA"/>
</dbReference>
<proteinExistence type="predicted"/>
<reference evidence="1" key="2">
    <citation type="submission" date="2022-10" db="EMBL/GenBank/DDBJ databases">
        <authorList>
            <person name="Ngo T.-E."/>
        </authorList>
    </citation>
    <scope>NUCLEOTIDE SEQUENCE</scope>
    <source>
        <strain evidence="1">JHB</strain>
    </source>
</reference>
<accession>A0A9Q9SSX5</accession>
<dbReference type="Proteomes" id="UP000176944">
    <property type="component" value="Chromosome"/>
</dbReference>
<reference evidence="1" key="1">
    <citation type="journal article" date="2017" name="Proc. Natl. Acad. Sci. U.S.A.">
        <title>Comparative genomics uncovers the prolific and distinctive metabolic potential of the cyanobacterial genus Moorea.</title>
        <authorList>
            <person name="Leao T."/>
            <person name="Castelao G."/>
            <person name="Korobeynikov A."/>
            <person name="Monroe E.A."/>
            <person name="Podell S."/>
            <person name="Glukhov E."/>
            <person name="Allen E.E."/>
            <person name="Gerwick W.H."/>
            <person name="Gerwick L."/>
        </authorList>
    </citation>
    <scope>NUCLEOTIDE SEQUENCE</scope>
    <source>
        <strain evidence="1">JHB</strain>
    </source>
</reference>
<sequence>MSLFFINPQTIPGSLYFIKISPDSRLPRCAFRWRIKFATGRTAPDSRLPNRTIFNYLL</sequence>
<evidence type="ECO:0000313" key="1">
    <source>
        <dbReference type="EMBL" id="WAN69045.1"/>
    </source>
</evidence>
<name>A0A9Q9SSX5_MOOP1</name>